<dbReference type="InterPro" id="IPR036890">
    <property type="entry name" value="HATPase_C_sf"/>
</dbReference>
<dbReference type="SUPFAM" id="SSF55874">
    <property type="entry name" value="ATPase domain of HSP90 chaperone/DNA topoisomerase II/histidine kinase"/>
    <property type="match status" value="1"/>
</dbReference>
<sequence>MTPAIQILFNRLSDGLAIIAPDGRLRFANEGMLELLPLRVGGPIPHVAIAAVVDQALAGHVSLPHAFESELAHPAQIAAPDRLAGHVVRSPAGKDLVLVLRNMTQASLFETTIANLGSLVEQSLLEPLQRFTADFAGVLEDASRQPGQAPSGLQAHERTLADGQRLVQQLLDLVRLAQLGGGRPLAAEDRIELADWLPRVLARHETAAQVRGQRLSLEPVPGGLPVIYGSAHWLGLAFDACIDNALEHSDNGIDITLAVSASAAFVRITLRNRGRGLRSPLLRKRLMQPLMRGAEAAARAPGLGLGLPLARHIIEMHHGRLALEQELDGFVTASIELPTSTSPFTSAEADIAQAQRYASDLARLMTRRAHHAGEGTAS</sequence>
<evidence type="ECO:0000256" key="4">
    <source>
        <dbReference type="ARBA" id="ARBA00022777"/>
    </source>
</evidence>
<dbReference type="InterPro" id="IPR050351">
    <property type="entry name" value="BphY/WalK/GraS-like"/>
</dbReference>
<proteinExistence type="predicted"/>
<evidence type="ECO:0000313" key="6">
    <source>
        <dbReference type="EMBL" id="ENO97473.1"/>
    </source>
</evidence>
<dbReference type="Pfam" id="PF02518">
    <property type="entry name" value="HATPase_c"/>
    <property type="match status" value="1"/>
</dbReference>
<dbReference type="GO" id="GO:0004673">
    <property type="term" value="F:protein histidine kinase activity"/>
    <property type="evidence" value="ECO:0007669"/>
    <property type="project" value="UniProtKB-EC"/>
</dbReference>
<dbReference type="RefSeq" id="WP_004360754.1">
    <property type="nucleotide sequence ID" value="NZ_AMXF01000045.1"/>
</dbReference>
<dbReference type="GO" id="GO:0030295">
    <property type="term" value="F:protein kinase activator activity"/>
    <property type="evidence" value="ECO:0007669"/>
    <property type="project" value="TreeGrafter"/>
</dbReference>
<dbReference type="PROSITE" id="PS50109">
    <property type="entry name" value="HIS_KIN"/>
    <property type="match status" value="1"/>
</dbReference>
<dbReference type="Gene3D" id="3.30.565.10">
    <property type="entry name" value="Histidine kinase-like ATPase, C-terminal domain"/>
    <property type="match status" value="1"/>
</dbReference>
<dbReference type="InterPro" id="IPR005467">
    <property type="entry name" value="His_kinase_dom"/>
</dbReference>
<dbReference type="EC" id="2.7.13.3" evidence="2"/>
<dbReference type="EMBL" id="AMXF01000045">
    <property type="protein sequence ID" value="ENO97473.1"/>
    <property type="molecule type" value="Genomic_DNA"/>
</dbReference>
<organism evidence="6 7">
    <name type="scientific">Thauera phenylacetica B4P</name>
    <dbReference type="NCBI Taxonomy" id="1234382"/>
    <lineage>
        <taxon>Bacteria</taxon>
        <taxon>Pseudomonadati</taxon>
        <taxon>Pseudomonadota</taxon>
        <taxon>Betaproteobacteria</taxon>
        <taxon>Rhodocyclales</taxon>
        <taxon>Zoogloeaceae</taxon>
        <taxon>Thauera</taxon>
    </lineage>
</organism>
<dbReference type="GO" id="GO:0000156">
    <property type="term" value="F:phosphorelay response regulator activity"/>
    <property type="evidence" value="ECO:0007669"/>
    <property type="project" value="TreeGrafter"/>
</dbReference>
<accession>N6ZT38</accession>
<keyword evidence="7" id="KW-1185">Reference proteome</keyword>
<dbReference type="InterPro" id="IPR003594">
    <property type="entry name" value="HATPase_dom"/>
</dbReference>
<keyword evidence="3" id="KW-0808">Transferase</keyword>
<evidence type="ECO:0000313" key="7">
    <source>
        <dbReference type="Proteomes" id="UP000013047"/>
    </source>
</evidence>
<evidence type="ECO:0000256" key="2">
    <source>
        <dbReference type="ARBA" id="ARBA00012438"/>
    </source>
</evidence>
<dbReference type="Proteomes" id="UP000013047">
    <property type="component" value="Unassembled WGS sequence"/>
</dbReference>
<gene>
    <name evidence="6" type="ORF">C667_08595</name>
</gene>
<evidence type="ECO:0000256" key="1">
    <source>
        <dbReference type="ARBA" id="ARBA00000085"/>
    </source>
</evidence>
<dbReference type="PANTHER" id="PTHR42878">
    <property type="entry name" value="TWO-COMPONENT HISTIDINE KINASE"/>
    <property type="match status" value="1"/>
</dbReference>
<comment type="catalytic activity">
    <reaction evidence="1">
        <text>ATP + protein L-histidine = ADP + protein N-phospho-L-histidine.</text>
        <dbReference type="EC" id="2.7.13.3"/>
    </reaction>
</comment>
<feature type="domain" description="Histidine kinase" evidence="5">
    <location>
        <begin position="119"/>
        <end position="341"/>
    </location>
</feature>
<keyword evidence="4" id="KW-0418">Kinase</keyword>
<name>N6ZT38_9RHOO</name>
<dbReference type="PANTHER" id="PTHR42878:SF14">
    <property type="entry name" value="OSMOLARITY TWO-COMPONENT SYSTEM PROTEIN SSK1"/>
    <property type="match status" value="1"/>
</dbReference>
<evidence type="ECO:0000259" key="5">
    <source>
        <dbReference type="PROSITE" id="PS50109"/>
    </source>
</evidence>
<reference evidence="6 7" key="1">
    <citation type="submission" date="2012-09" db="EMBL/GenBank/DDBJ databases">
        <title>Draft Genome Sequences of 6 Strains from Genus Thauera.</title>
        <authorList>
            <person name="Liu B."/>
            <person name="Shapleigh J.P."/>
            <person name="Frostegard A.H."/>
        </authorList>
    </citation>
    <scope>NUCLEOTIDE SEQUENCE [LARGE SCALE GENOMIC DNA]</scope>
    <source>
        <strain evidence="6 7">B4P</strain>
    </source>
</reference>
<evidence type="ECO:0000256" key="3">
    <source>
        <dbReference type="ARBA" id="ARBA00022679"/>
    </source>
</evidence>
<dbReference type="GO" id="GO:0007234">
    <property type="term" value="P:osmosensory signaling via phosphorelay pathway"/>
    <property type="evidence" value="ECO:0007669"/>
    <property type="project" value="TreeGrafter"/>
</dbReference>
<comment type="caution">
    <text evidence="6">The sequence shown here is derived from an EMBL/GenBank/DDBJ whole genome shotgun (WGS) entry which is preliminary data.</text>
</comment>
<dbReference type="OrthoDB" id="8879037at2"/>
<protein>
    <recommendedName>
        <fullName evidence="2">histidine kinase</fullName>
        <ecNumber evidence="2">2.7.13.3</ecNumber>
    </recommendedName>
</protein>
<dbReference type="AlphaFoldDB" id="N6ZT38"/>
<dbReference type="SMART" id="SM00387">
    <property type="entry name" value="HATPase_c"/>
    <property type="match status" value="1"/>
</dbReference>